<keyword evidence="7" id="KW-0683">Retinol-binding</keyword>
<reference evidence="13 14" key="1">
    <citation type="journal article" date="2016" name="Nat. Commun.">
        <title>Extremotolerant tardigrade genome and improved radiotolerance of human cultured cells by tardigrade-unique protein.</title>
        <authorList>
            <person name="Hashimoto T."/>
            <person name="Horikawa D.D."/>
            <person name="Saito Y."/>
            <person name="Kuwahara H."/>
            <person name="Kozuka-Hata H."/>
            <person name="Shin-I T."/>
            <person name="Minakuchi Y."/>
            <person name="Ohishi K."/>
            <person name="Motoyama A."/>
            <person name="Aizu T."/>
            <person name="Enomoto A."/>
            <person name="Kondo K."/>
            <person name="Tanaka S."/>
            <person name="Hara Y."/>
            <person name="Koshikawa S."/>
            <person name="Sagara H."/>
            <person name="Miura T."/>
            <person name="Yokobori S."/>
            <person name="Miyagawa K."/>
            <person name="Suzuki Y."/>
            <person name="Kubo T."/>
            <person name="Oyama M."/>
            <person name="Kohara Y."/>
            <person name="Fujiyama A."/>
            <person name="Arakawa K."/>
            <person name="Katayama T."/>
            <person name="Toyoda A."/>
            <person name="Kunieda T."/>
        </authorList>
    </citation>
    <scope>NUCLEOTIDE SEQUENCE [LARGE SCALE GENOMIC DNA]</scope>
    <source>
        <strain evidence="13 14">YOKOZUNA-1</strain>
    </source>
</reference>
<dbReference type="InterPro" id="IPR002449">
    <property type="entry name" value="Retinol-bd/Purpurin"/>
</dbReference>
<dbReference type="Gene3D" id="2.40.128.20">
    <property type="match status" value="1"/>
</dbReference>
<keyword evidence="8" id="KW-1015">Disulfide bond</keyword>
<keyword evidence="6" id="KW-0346">Stress response</keyword>
<evidence type="ECO:0000256" key="4">
    <source>
        <dbReference type="ARBA" id="ARBA00022448"/>
    </source>
</evidence>
<sequence length="202" mass="22111">MLPDRNMVFNKAFVLVSLGCLAICAYGSVIPGRCPVVPVKTDFQPDRYLGVWYEIRKYFSISDYGLNCSKTNVTKLGTNLYRLDNSATGLDKNGNKTALNTSAAAYAPNPSIPAKLSVLFGKSAYSPASDYWIVDSDYTNFTIVWSCRNVASGLLHNAHAWVISRNITGFSPEVEAKIDASLSKSNIDSTLFRQTVQTGCVN</sequence>
<dbReference type="PIRSF" id="PIRSF036893">
    <property type="entry name" value="Lipocalin_ApoD"/>
    <property type="match status" value="1"/>
</dbReference>
<evidence type="ECO:0000259" key="12">
    <source>
        <dbReference type="Pfam" id="PF00061"/>
    </source>
</evidence>
<dbReference type="GO" id="GO:0034632">
    <property type="term" value="F:retinol transmembrane transporter activity"/>
    <property type="evidence" value="ECO:0007669"/>
    <property type="project" value="InterPro"/>
</dbReference>
<feature type="domain" description="Lipocalin/cytosolic fatty-acid binding" evidence="12">
    <location>
        <begin position="50"/>
        <end position="173"/>
    </location>
</feature>
<comment type="similarity">
    <text evidence="3 10 11">Belongs to the calycin superfamily. Lipocalin family.</text>
</comment>
<evidence type="ECO:0000256" key="7">
    <source>
        <dbReference type="ARBA" id="ARBA00023072"/>
    </source>
</evidence>
<name>A0A1D1VS51_RAMVA</name>
<evidence type="ECO:0000256" key="3">
    <source>
        <dbReference type="ARBA" id="ARBA00006889"/>
    </source>
</evidence>
<dbReference type="PRINTS" id="PR01174">
    <property type="entry name" value="RETINOLBNDNG"/>
</dbReference>
<dbReference type="InterPro" id="IPR022271">
    <property type="entry name" value="Lipocalin_ApoD"/>
</dbReference>
<dbReference type="InterPro" id="IPR022272">
    <property type="entry name" value="Lipocalin_CS"/>
</dbReference>
<keyword evidence="14" id="KW-1185">Reference proteome</keyword>
<dbReference type="OrthoDB" id="565904at2759"/>
<dbReference type="PANTHER" id="PTHR10612">
    <property type="entry name" value="APOLIPOPROTEIN D"/>
    <property type="match status" value="1"/>
</dbReference>
<comment type="caution">
    <text evidence="13">The sequence shown here is derived from an EMBL/GenBank/DDBJ whole genome shotgun (WGS) entry which is preliminary data.</text>
</comment>
<dbReference type="AlphaFoldDB" id="A0A1D1VS51"/>
<dbReference type="GO" id="GO:0000302">
    <property type="term" value="P:response to reactive oxygen species"/>
    <property type="evidence" value="ECO:0007669"/>
    <property type="project" value="TreeGrafter"/>
</dbReference>
<comment type="function">
    <text evidence="9">Secreted heat soluble protein acting as a molecular shield in water-deficient condition. Tardigrade-specific intrinsically disordered proteins (TDPs) are essential for desiccation tolerance by forming non-crystalline amorphous solids upon desiccation, and this vitrified state mirrors their protective capabilities.</text>
</comment>
<dbReference type="GO" id="GO:0019841">
    <property type="term" value="F:retinol binding"/>
    <property type="evidence" value="ECO:0007669"/>
    <property type="project" value="UniProtKB-KW"/>
</dbReference>
<evidence type="ECO:0000256" key="5">
    <source>
        <dbReference type="ARBA" id="ARBA00022525"/>
    </source>
</evidence>
<evidence type="ECO:0000256" key="9">
    <source>
        <dbReference type="ARBA" id="ARBA00045493"/>
    </source>
</evidence>
<evidence type="ECO:0000256" key="6">
    <source>
        <dbReference type="ARBA" id="ARBA00023016"/>
    </source>
</evidence>
<dbReference type="PROSITE" id="PS00213">
    <property type="entry name" value="LIPOCALIN"/>
    <property type="match status" value="1"/>
</dbReference>
<dbReference type="Proteomes" id="UP000186922">
    <property type="component" value="Unassembled WGS sequence"/>
</dbReference>
<protein>
    <submittedName>
        <fullName evidence="13">ApoD6</fullName>
    </submittedName>
</protein>
<evidence type="ECO:0000313" key="13">
    <source>
        <dbReference type="EMBL" id="GAV03013.1"/>
    </source>
</evidence>
<evidence type="ECO:0000256" key="11">
    <source>
        <dbReference type="RuleBase" id="RU003695"/>
    </source>
</evidence>
<dbReference type="SUPFAM" id="SSF50814">
    <property type="entry name" value="Lipocalins"/>
    <property type="match status" value="1"/>
</dbReference>
<dbReference type="InterPro" id="IPR000566">
    <property type="entry name" value="Lipocln_cytosolic_FA-bd_dom"/>
</dbReference>
<dbReference type="Pfam" id="PF00061">
    <property type="entry name" value="Lipocalin"/>
    <property type="match status" value="1"/>
</dbReference>
<dbReference type="GO" id="GO:0005615">
    <property type="term" value="C:extracellular space"/>
    <property type="evidence" value="ECO:0007669"/>
    <property type="project" value="UniProtKB-ARBA"/>
</dbReference>
<evidence type="ECO:0000256" key="1">
    <source>
        <dbReference type="ARBA" id="ARBA00004613"/>
    </source>
</evidence>
<accession>A0A1D1VS51</accession>
<organism evidence="13 14">
    <name type="scientific">Ramazzottius varieornatus</name>
    <name type="common">Water bear</name>
    <name type="synonym">Tardigrade</name>
    <dbReference type="NCBI Taxonomy" id="947166"/>
    <lineage>
        <taxon>Eukaryota</taxon>
        <taxon>Metazoa</taxon>
        <taxon>Ecdysozoa</taxon>
        <taxon>Tardigrada</taxon>
        <taxon>Eutardigrada</taxon>
        <taxon>Parachela</taxon>
        <taxon>Hypsibioidea</taxon>
        <taxon>Ramazzottiidae</taxon>
        <taxon>Ramazzottius</taxon>
    </lineage>
</organism>
<gene>
    <name evidence="13" type="primary">RvY_13504-1</name>
    <name evidence="13" type="synonym">RvY_13504.1</name>
    <name evidence="13" type="ORF">RvY_13504</name>
</gene>
<proteinExistence type="inferred from homology"/>
<keyword evidence="5" id="KW-0964">Secreted</keyword>
<evidence type="ECO:0000256" key="10">
    <source>
        <dbReference type="PIRNR" id="PIRNR036893"/>
    </source>
</evidence>
<dbReference type="GO" id="GO:0006629">
    <property type="term" value="P:lipid metabolic process"/>
    <property type="evidence" value="ECO:0007669"/>
    <property type="project" value="TreeGrafter"/>
</dbReference>
<comment type="subcellular location">
    <subcellularLocation>
        <location evidence="1">Secreted</location>
    </subcellularLocation>
</comment>
<dbReference type="EMBL" id="BDGG01000009">
    <property type="protein sequence ID" value="GAV03013.1"/>
    <property type="molecule type" value="Genomic_DNA"/>
</dbReference>
<dbReference type="InterPro" id="IPR012674">
    <property type="entry name" value="Calycin"/>
</dbReference>
<dbReference type="GO" id="GO:0005737">
    <property type="term" value="C:cytoplasm"/>
    <property type="evidence" value="ECO:0007669"/>
    <property type="project" value="TreeGrafter"/>
</dbReference>
<keyword evidence="4" id="KW-0813">Transport</keyword>
<evidence type="ECO:0000256" key="8">
    <source>
        <dbReference type="ARBA" id="ARBA00023157"/>
    </source>
</evidence>
<evidence type="ECO:0000256" key="2">
    <source>
        <dbReference type="ARBA" id="ARBA00006119"/>
    </source>
</evidence>
<evidence type="ECO:0000313" key="14">
    <source>
        <dbReference type="Proteomes" id="UP000186922"/>
    </source>
</evidence>
<dbReference type="PANTHER" id="PTHR10612:SF62">
    <property type="entry name" value="LIPOCALIN_CYTOSOLIC FATTY-ACID BINDING DOMAIN-CONTAINING PROTEIN"/>
    <property type="match status" value="1"/>
</dbReference>
<comment type="similarity">
    <text evidence="2">Belongs to the Secretory-abundant heat soluble protein (SAHS) family.</text>
</comment>
<dbReference type="STRING" id="947166.A0A1D1VS51"/>